<name>A0AAU8LE21_PSESX</name>
<gene>
    <name evidence="1" type="ORF">N011_18040</name>
</gene>
<dbReference type="AlphaFoldDB" id="A0AAU8LE21"/>
<reference evidence="1" key="2">
    <citation type="submission" date="2024-07" db="EMBL/GenBank/DDBJ databases">
        <title>A complete genome sequence for Pseudomonas syringae CC1417.</title>
        <authorList>
            <person name="Baltrus D.A."/>
        </authorList>
    </citation>
    <scope>NUCLEOTIDE SEQUENCE</scope>
    <source>
        <strain evidence="1">CC1417</strain>
    </source>
</reference>
<evidence type="ECO:0000313" key="1">
    <source>
        <dbReference type="EMBL" id="XCN66384.1"/>
    </source>
</evidence>
<dbReference type="EMBL" id="CP159362">
    <property type="protein sequence ID" value="XCN66384.1"/>
    <property type="molecule type" value="Genomic_DNA"/>
</dbReference>
<proteinExistence type="predicted"/>
<reference evidence="1" key="1">
    <citation type="journal article" date="2014" name="Genome Announc.">
        <title>Draft Genome Sequences of a Phylogenetically Diverse Suite of Pseudomonas syringae Strains from Multiple Source Populations.</title>
        <authorList>
            <person name="Baltrus D.A."/>
            <person name="Yourstone S."/>
            <person name="Lind A."/>
            <person name="Guilbaud C."/>
            <person name="Sands D.C."/>
            <person name="Jones C.D."/>
            <person name="Morris C.E."/>
            <person name="Dangl J.L."/>
        </authorList>
    </citation>
    <scope>NUCLEOTIDE SEQUENCE</scope>
    <source>
        <strain evidence="1">CC1417</strain>
    </source>
</reference>
<accession>A0AAU8LE21</accession>
<protein>
    <submittedName>
        <fullName evidence="1">Uncharacterized protein</fullName>
    </submittedName>
</protein>
<organism evidence="1">
    <name type="scientific">Pseudomonas syringae CC1417</name>
    <dbReference type="NCBI Taxonomy" id="1357272"/>
    <lineage>
        <taxon>Bacteria</taxon>
        <taxon>Pseudomonadati</taxon>
        <taxon>Pseudomonadota</taxon>
        <taxon>Gammaproteobacteria</taxon>
        <taxon>Pseudomonadales</taxon>
        <taxon>Pseudomonadaceae</taxon>
        <taxon>Pseudomonas</taxon>
        <taxon>Pseudomonas syringae</taxon>
    </lineage>
</organism>
<dbReference type="RefSeq" id="WP_024694225.1">
    <property type="nucleotide sequence ID" value="NZ_CP159362.1"/>
</dbReference>
<dbReference type="PANTHER" id="PTHR43102:SF2">
    <property type="entry name" value="GAF DOMAIN-CONTAINING PROTEIN"/>
    <property type="match status" value="1"/>
</dbReference>
<sequence length="84" mass="9315">MPGQCVVDPADNPERLAALRSYGVLDTPREADFDELVELAARLCGAPISVVNLIEDHRQWFKAEVGLGISDTPLDVSTRRPRQR</sequence>
<dbReference type="PANTHER" id="PTHR43102">
    <property type="entry name" value="SLR1143 PROTEIN"/>
    <property type="match status" value="1"/>
</dbReference>